<dbReference type="Proteomes" id="UP000002215">
    <property type="component" value="Chromosome"/>
</dbReference>
<dbReference type="SUPFAM" id="SSF51206">
    <property type="entry name" value="cAMP-binding domain-like"/>
    <property type="match status" value="1"/>
</dbReference>
<evidence type="ECO:0000313" key="2">
    <source>
        <dbReference type="EMBL" id="ACU57801.1"/>
    </source>
</evidence>
<feature type="domain" description="Cyclic nucleotide-binding" evidence="1">
    <location>
        <begin position="11"/>
        <end position="115"/>
    </location>
</feature>
<dbReference type="KEGG" id="cpi:Cpin_0302"/>
<dbReference type="RefSeq" id="WP_012787977.1">
    <property type="nucleotide sequence ID" value="NC_013132.1"/>
</dbReference>
<dbReference type="PROSITE" id="PS50042">
    <property type="entry name" value="CNMP_BINDING_3"/>
    <property type="match status" value="1"/>
</dbReference>
<reference evidence="2 3" key="2">
    <citation type="journal article" date="2010" name="Stand. Genomic Sci.">
        <title>Complete genome sequence of Chitinophaga pinensis type strain (UQM 2034).</title>
        <authorList>
            <person name="Glavina Del Rio T."/>
            <person name="Abt B."/>
            <person name="Spring S."/>
            <person name="Lapidus A."/>
            <person name="Nolan M."/>
            <person name="Tice H."/>
            <person name="Copeland A."/>
            <person name="Cheng J.F."/>
            <person name="Chen F."/>
            <person name="Bruce D."/>
            <person name="Goodwin L."/>
            <person name="Pitluck S."/>
            <person name="Ivanova N."/>
            <person name="Mavromatis K."/>
            <person name="Mikhailova N."/>
            <person name="Pati A."/>
            <person name="Chen A."/>
            <person name="Palaniappan K."/>
            <person name="Land M."/>
            <person name="Hauser L."/>
            <person name="Chang Y.J."/>
            <person name="Jeffries C.D."/>
            <person name="Chain P."/>
            <person name="Saunders E."/>
            <person name="Detter J.C."/>
            <person name="Brettin T."/>
            <person name="Rohde M."/>
            <person name="Goker M."/>
            <person name="Bristow J."/>
            <person name="Eisen J.A."/>
            <person name="Markowitz V."/>
            <person name="Hugenholtz P."/>
            <person name="Kyrpides N.C."/>
            <person name="Klenk H.P."/>
            <person name="Lucas S."/>
        </authorList>
    </citation>
    <scope>NUCLEOTIDE SEQUENCE [LARGE SCALE GENOMIC DNA]</scope>
    <source>
        <strain evidence="3">ATCC 43595 / DSM 2588 / LMG 13176 / NBRC 15968 / NCIMB 11800 / UQM 2034</strain>
    </source>
</reference>
<dbReference type="InterPro" id="IPR014710">
    <property type="entry name" value="RmlC-like_jellyroll"/>
</dbReference>
<dbReference type="AlphaFoldDB" id="A0A979GQM0"/>
<dbReference type="GO" id="GO:0005829">
    <property type="term" value="C:cytosol"/>
    <property type="evidence" value="ECO:0007669"/>
    <property type="project" value="TreeGrafter"/>
</dbReference>
<sequence length="189" mass="22287">MSHPLRVHIESVCKLTDEEFDYILSHFTPVKYKKHSTLVREGDLVKHEYFVLKGCLRAYMTEASTGKEFTYQFAAEGWWISERESIVKQIPANTAIECLEDCQLLSLSAENRDKLAREMWKYQHYLLTKSSLGYVALQKRLQLLIMGSAKERFENFVRQYPHLYNRIPKMHIASFLGVSRETISRLYRK</sequence>
<dbReference type="PANTHER" id="PTHR24567:SF26">
    <property type="entry name" value="REGULATORY PROTEIN YEIL"/>
    <property type="match status" value="1"/>
</dbReference>
<gene>
    <name evidence="2" type="ordered locus">Cpin_0302</name>
</gene>
<proteinExistence type="predicted"/>
<dbReference type="GO" id="GO:0003700">
    <property type="term" value="F:DNA-binding transcription factor activity"/>
    <property type="evidence" value="ECO:0007669"/>
    <property type="project" value="TreeGrafter"/>
</dbReference>
<dbReference type="SMART" id="SM00100">
    <property type="entry name" value="cNMP"/>
    <property type="match status" value="1"/>
</dbReference>
<evidence type="ECO:0000259" key="1">
    <source>
        <dbReference type="PROSITE" id="PS50042"/>
    </source>
</evidence>
<dbReference type="Pfam" id="PF00027">
    <property type="entry name" value="cNMP_binding"/>
    <property type="match status" value="1"/>
</dbReference>
<name>A0A979GQM0_CHIPD</name>
<accession>A0A979GQM0</accession>
<dbReference type="CDD" id="cd00038">
    <property type="entry name" value="CAP_ED"/>
    <property type="match status" value="1"/>
</dbReference>
<dbReference type="InterPro" id="IPR050397">
    <property type="entry name" value="Env_Response_Regulators"/>
</dbReference>
<dbReference type="InterPro" id="IPR018490">
    <property type="entry name" value="cNMP-bd_dom_sf"/>
</dbReference>
<dbReference type="EMBL" id="CP001699">
    <property type="protein sequence ID" value="ACU57801.1"/>
    <property type="molecule type" value="Genomic_DNA"/>
</dbReference>
<dbReference type="Gene3D" id="2.60.120.10">
    <property type="entry name" value="Jelly Rolls"/>
    <property type="match status" value="1"/>
</dbReference>
<reference evidence="3" key="1">
    <citation type="submission" date="2009-08" db="EMBL/GenBank/DDBJ databases">
        <title>The complete genome of Chitinophaga pinensis DSM 2588.</title>
        <authorList>
            <consortium name="US DOE Joint Genome Institute (JGI-PGF)"/>
            <person name="Lucas S."/>
            <person name="Copeland A."/>
            <person name="Lapidus A."/>
            <person name="Glavina del Rio T."/>
            <person name="Dalin E."/>
            <person name="Tice H."/>
            <person name="Bruce D."/>
            <person name="Goodwin L."/>
            <person name="Pitluck S."/>
            <person name="Kyrpides N."/>
            <person name="Mavromatis K."/>
            <person name="Ivanova N."/>
            <person name="Mikhailova N."/>
            <person name="Sims D."/>
            <person name="Meinche L."/>
            <person name="Brettin T."/>
            <person name="Detter J.C."/>
            <person name="Han C."/>
            <person name="Larimer F."/>
            <person name="Land M."/>
            <person name="Hauser L."/>
            <person name="Markowitz V."/>
            <person name="Cheng J.-F."/>
            <person name="Hugenholtz P."/>
            <person name="Woyke T."/>
            <person name="Wu D."/>
            <person name="Spring S."/>
            <person name="Klenk H.-P."/>
            <person name="Eisen J.A."/>
        </authorList>
    </citation>
    <scope>NUCLEOTIDE SEQUENCE [LARGE SCALE GENOMIC DNA]</scope>
    <source>
        <strain evidence="3">ATCC 43595 / DSM 2588 / LMG 13176 / NBRC 15968 / NCIMB 11800 / UQM 2034</strain>
    </source>
</reference>
<dbReference type="InterPro" id="IPR000595">
    <property type="entry name" value="cNMP-bd_dom"/>
</dbReference>
<dbReference type="PANTHER" id="PTHR24567">
    <property type="entry name" value="CRP FAMILY TRANSCRIPTIONAL REGULATORY PROTEIN"/>
    <property type="match status" value="1"/>
</dbReference>
<evidence type="ECO:0000313" key="3">
    <source>
        <dbReference type="Proteomes" id="UP000002215"/>
    </source>
</evidence>
<dbReference type="OrthoDB" id="1092431at2"/>
<protein>
    <submittedName>
        <fullName evidence="2">Transcriptional regulator, Crp/Fnr family</fullName>
    </submittedName>
</protein>
<organism evidence="2 3">
    <name type="scientific">Chitinophaga pinensis (strain ATCC 43595 / DSM 2588 / LMG 13176 / NBRC 15968 / NCIMB 11800 / UQM 2034)</name>
    <dbReference type="NCBI Taxonomy" id="485918"/>
    <lineage>
        <taxon>Bacteria</taxon>
        <taxon>Pseudomonadati</taxon>
        <taxon>Bacteroidota</taxon>
        <taxon>Chitinophagia</taxon>
        <taxon>Chitinophagales</taxon>
        <taxon>Chitinophagaceae</taxon>
        <taxon>Chitinophaga</taxon>
    </lineage>
</organism>